<evidence type="ECO:0000313" key="4">
    <source>
        <dbReference type="Proteomes" id="UP001158576"/>
    </source>
</evidence>
<sequence length="945" mass="107660">MYFVFEASTGTLRALGAESGTVDGLKNSLFNHTNVPPERQILLDEQVYGISRTGLSSLYLNLSEGCALENGIRISGFQNSDSRPLCLFDIRLPEVSYAELGPLPDVEDEFYEFINLDPSQFSADQFAKVAESILKYDREWFSKAKTTIQSYRLILYALDVALKNLDSVQAKYRAHLVANEDLFPEFERNFANISSLIATARQRMERLKTDYVPECMSPSKIKMIDFIELDTTNSYQKILESLEATISKVSLKIIIDSKNRLGNLLNTPIRNLTNAEKTIASLEENYEAVTENFKQQEQIYHSMERSMGQGASGTNNLRIMLHNHMEVKRFTESCFEYKKKLLLSTRRIIGEVFQRQNDLYQADVGFIQNRRRVQRIMKLSGVLKEIPRADDFGHVIEEIHSRKHFGEKYSKWHERQRVFAERVCSKERERRDELDIECPALVKFLPRSPLPNQSSNIERLTPELSSHELPHPASPSFLPPPLPWFQDSAFQTDPEPEKEDEFFDAPEFENACLQTSTVGSAEAAVETVLTKTESKALQISSSEFSVPKTSSSISSQTPSKEVDDFSGQAIPLSASFGLQFDSPKSPVSDLEVQTESSSLRSIEIQTSRPRRTESFSQTDDVESEVEILLAKKVVDAEQLAKENSEHLAMLVKLFEILEAKYHAHEDRTLSKEKELEESIEEVSTERDQFKCELDEVKSEMFQRDQKITSLELELSNQRSSVHELERTNMDLEEQLLELRQKLELNEAAKTRQNELERSYERIKIDIARVTDERDEYRSLAESLKAHQPNVGLMEQSIAIGPIWPSSPSPIPIKSHGGSGSNLMTQSCHPGLSSDSPANQSPVPEGSKDADERDHFQVGDSVLVIFNKDKKQYVLHTTGLRFYFVHEGCFDSLGLEKPDKCTDTEICLECEIAEKPVLCVTRRSKNRYNLPSHTKFYRVKVKLADD</sequence>
<evidence type="ECO:0000256" key="1">
    <source>
        <dbReference type="SAM" id="Coils"/>
    </source>
</evidence>
<keyword evidence="4" id="KW-1185">Reference proteome</keyword>
<keyword evidence="1" id="KW-0175">Coiled coil</keyword>
<feature type="region of interest" description="Disordered" evidence="2">
    <location>
        <begin position="598"/>
        <end position="618"/>
    </location>
</feature>
<feature type="coiled-coil region" evidence="1">
    <location>
        <begin position="672"/>
        <end position="786"/>
    </location>
</feature>
<evidence type="ECO:0000313" key="3">
    <source>
        <dbReference type="EMBL" id="CAG5088243.1"/>
    </source>
</evidence>
<name>A0ABN7RXQ1_OIKDI</name>
<evidence type="ECO:0000256" key="2">
    <source>
        <dbReference type="SAM" id="MobiDB-lite"/>
    </source>
</evidence>
<dbReference type="PANTHER" id="PTHR13222">
    <property type="entry name" value="RB1-INDUCIBLE COILED-COIL"/>
    <property type="match status" value="1"/>
</dbReference>
<gene>
    <name evidence="3" type="ORF">OKIOD_LOCUS3344</name>
</gene>
<proteinExistence type="predicted"/>
<dbReference type="EMBL" id="OU015568">
    <property type="protein sequence ID" value="CAG5088243.1"/>
    <property type="molecule type" value="Genomic_DNA"/>
</dbReference>
<organism evidence="3 4">
    <name type="scientific">Oikopleura dioica</name>
    <name type="common">Tunicate</name>
    <dbReference type="NCBI Taxonomy" id="34765"/>
    <lineage>
        <taxon>Eukaryota</taxon>
        <taxon>Metazoa</taxon>
        <taxon>Chordata</taxon>
        <taxon>Tunicata</taxon>
        <taxon>Appendicularia</taxon>
        <taxon>Copelata</taxon>
        <taxon>Oikopleuridae</taxon>
        <taxon>Oikopleura</taxon>
    </lineage>
</organism>
<feature type="region of interest" description="Disordered" evidence="2">
    <location>
        <begin position="808"/>
        <end position="851"/>
    </location>
</feature>
<dbReference type="InterPro" id="IPR040040">
    <property type="entry name" value="ATG11"/>
</dbReference>
<accession>A0ABN7RXQ1</accession>
<feature type="compositionally biased region" description="Polar residues" evidence="2">
    <location>
        <begin position="821"/>
        <end position="841"/>
    </location>
</feature>
<feature type="compositionally biased region" description="Polar residues" evidence="2">
    <location>
        <begin position="598"/>
        <end position="607"/>
    </location>
</feature>
<dbReference type="PANTHER" id="PTHR13222:SF1">
    <property type="entry name" value="RB1-INDUCIBLE COILED-COIL PROTEIN 1"/>
    <property type="match status" value="1"/>
</dbReference>
<feature type="coiled-coil region" evidence="1">
    <location>
        <begin position="272"/>
        <end position="299"/>
    </location>
</feature>
<reference evidence="3 4" key="1">
    <citation type="submission" date="2021-04" db="EMBL/GenBank/DDBJ databases">
        <authorList>
            <person name="Bliznina A."/>
        </authorList>
    </citation>
    <scope>NUCLEOTIDE SEQUENCE [LARGE SCALE GENOMIC DNA]</scope>
</reference>
<protein>
    <submittedName>
        <fullName evidence="3">Oidioi.mRNA.OKI2018_I69.PAR.g11786.t2.cds</fullName>
    </submittedName>
</protein>
<dbReference type="Proteomes" id="UP001158576">
    <property type="component" value="Chromosome PAR"/>
</dbReference>